<accession>A0A1W0WGT0</accession>
<keyword evidence="2" id="KW-1185">Reference proteome</keyword>
<evidence type="ECO:0008006" key="3">
    <source>
        <dbReference type="Google" id="ProtNLM"/>
    </source>
</evidence>
<dbReference type="AlphaFoldDB" id="A0A1W0WGT0"/>
<sequence>MNREAAQVIANQIRDKVEGRTGVLPQFLVENYRVQRLNGTYTLLKINVGSGRYVHVEVFQAGPADHALMTGLERDRSASDPFNNIASVSDH</sequence>
<proteinExistence type="predicted"/>
<evidence type="ECO:0000313" key="1">
    <source>
        <dbReference type="EMBL" id="OQV14408.1"/>
    </source>
</evidence>
<protein>
    <recommendedName>
        <fullName evidence="3">Cystatin domain-containing protein</fullName>
    </recommendedName>
</protein>
<evidence type="ECO:0000313" key="2">
    <source>
        <dbReference type="Proteomes" id="UP000192578"/>
    </source>
</evidence>
<dbReference type="Proteomes" id="UP000192578">
    <property type="component" value="Unassembled WGS sequence"/>
</dbReference>
<reference evidence="2" key="1">
    <citation type="submission" date="2017-01" db="EMBL/GenBank/DDBJ databases">
        <title>Comparative genomics of anhydrobiosis in the tardigrade Hypsibius dujardini.</title>
        <authorList>
            <person name="Yoshida Y."/>
            <person name="Koutsovoulos G."/>
            <person name="Laetsch D."/>
            <person name="Stevens L."/>
            <person name="Kumar S."/>
            <person name="Horikawa D."/>
            <person name="Ishino K."/>
            <person name="Komine S."/>
            <person name="Tomita M."/>
            <person name="Blaxter M."/>
            <person name="Arakawa K."/>
        </authorList>
    </citation>
    <scope>NUCLEOTIDE SEQUENCE [LARGE SCALE GENOMIC DNA]</scope>
    <source>
        <strain evidence="2">Z151</strain>
    </source>
</reference>
<dbReference type="EMBL" id="MTYJ01000105">
    <property type="protein sequence ID" value="OQV14408.1"/>
    <property type="molecule type" value="Genomic_DNA"/>
</dbReference>
<comment type="caution">
    <text evidence="1">The sequence shown here is derived from an EMBL/GenBank/DDBJ whole genome shotgun (WGS) entry which is preliminary data.</text>
</comment>
<gene>
    <name evidence="1" type="ORF">BV898_11385</name>
</gene>
<dbReference type="Gene3D" id="3.10.450.10">
    <property type="match status" value="1"/>
</dbReference>
<name>A0A1W0WGT0_HYPEX</name>
<organism evidence="1 2">
    <name type="scientific">Hypsibius exemplaris</name>
    <name type="common">Freshwater tardigrade</name>
    <dbReference type="NCBI Taxonomy" id="2072580"/>
    <lineage>
        <taxon>Eukaryota</taxon>
        <taxon>Metazoa</taxon>
        <taxon>Ecdysozoa</taxon>
        <taxon>Tardigrada</taxon>
        <taxon>Eutardigrada</taxon>
        <taxon>Parachela</taxon>
        <taxon>Hypsibioidea</taxon>
        <taxon>Hypsibiidae</taxon>
        <taxon>Hypsibius</taxon>
    </lineage>
</organism>